<feature type="region of interest" description="Disordered" evidence="6">
    <location>
        <begin position="288"/>
        <end position="339"/>
    </location>
</feature>
<keyword evidence="3 7" id="KW-1133">Transmembrane helix</keyword>
<dbReference type="InterPro" id="IPR049326">
    <property type="entry name" value="Rhodopsin_dom_fungi"/>
</dbReference>
<comment type="similarity">
    <text evidence="5">Belongs to the SAT4 family.</text>
</comment>
<dbReference type="PANTHER" id="PTHR33048:SF47">
    <property type="entry name" value="INTEGRAL MEMBRANE PROTEIN-RELATED"/>
    <property type="match status" value="1"/>
</dbReference>
<name>A0A9Q8QAR3_9HYPO</name>
<dbReference type="GO" id="GO:0016020">
    <property type="term" value="C:membrane"/>
    <property type="evidence" value="ECO:0007669"/>
    <property type="project" value="UniProtKB-SubCell"/>
</dbReference>
<sequence length="367" mass="41018">MHVSLDNLRPSAAEDQGPALWTTVTTFTVLAQVAVVGRLCARRLKGVSLAADDYLICLAQVQSWTLFGLFVGLRQHGLGKHRSTVPVPFLTTFYRFLYYYQIVYSITPPTIKLSLVFLYARLFPSPRFRTLLWLTGVIVAVWGVASMFISVFACDPIEAFWTRQGKCMRLRTFGIAYSIINIITDFAVWLMPIPAMWRVQLPLGQKIALSVIFLLGLFDCGAALGRPLSMLAHQNQDYTWEFSNGVKWAIIEICIGIICTCLPAMRTLLSFAWACRFGRTYSHDHTGMSRHSRTVRSATRPNTSDCNNPATHTRGYRGSDDYPSCDDGGDDGHSTGDERCLTTDWKKTRVSSDGGVELGSIKKEEAT</sequence>
<dbReference type="PANTHER" id="PTHR33048">
    <property type="entry name" value="PTH11-LIKE INTEGRAL MEMBRANE PROTEIN (AFU_ORTHOLOGUE AFUA_5G11245)"/>
    <property type="match status" value="1"/>
</dbReference>
<proteinExistence type="inferred from homology"/>
<evidence type="ECO:0000256" key="1">
    <source>
        <dbReference type="ARBA" id="ARBA00004141"/>
    </source>
</evidence>
<dbReference type="InterPro" id="IPR052337">
    <property type="entry name" value="SAT4-like"/>
</dbReference>
<dbReference type="KEGG" id="ptkz:JDV02_001947"/>
<evidence type="ECO:0000259" key="8">
    <source>
        <dbReference type="Pfam" id="PF20684"/>
    </source>
</evidence>
<dbReference type="RefSeq" id="XP_047838893.1">
    <property type="nucleotide sequence ID" value="XM_047982923.1"/>
</dbReference>
<gene>
    <name evidence="9" type="ORF">JDV02_001947</name>
</gene>
<dbReference type="Proteomes" id="UP000829364">
    <property type="component" value="Chromosome 2"/>
</dbReference>
<dbReference type="OrthoDB" id="4909691at2759"/>
<feature type="transmembrane region" description="Helical" evidence="7">
    <location>
        <begin position="53"/>
        <end position="73"/>
    </location>
</feature>
<protein>
    <recommendedName>
        <fullName evidence="8">Rhodopsin domain-containing protein</fullName>
    </recommendedName>
</protein>
<keyword evidence="4 7" id="KW-0472">Membrane</keyword>
<evidence type="ECO:0000313" key="10">
    <source>
        <dbReference type="Proteomes" id="UP000829364"/>
    </source>
</evidence>
<keyword evidence="2 7" id="KW-0812">Transmembrane</keyword>
<feature type="transmembrane region" description="Helical" evidence="7">
    <location>
        <begin position="131"/>
        <end position="153"/>
    </location>
</feature>
<feature type="transmembrane region" description="Helical" evidence="7">
    <location>
        <begin position="173"/>
        <end position="195"/>
    </location>
</feature>
<feature type="transmembrane region" description="Helical" evidence="7">
    <location>
        <begin position="98"/>
        <end position="119"/>
    </location>
</feature>
<feature type="domain" description="Rhodopsin" evidence="8">
    <location>
        <begin position="38"/>
        <end position="270"/>
    </location>
</feature>
<dbReference type="Pfam" id="PF20684">
    <property type="entry name" value="Fung_rhodopsin"/>
    <property type="match status" value="1"/>
</dbReference>
<dbReference type="AlphaFoldDB" id="A0A9Q8QAR3"/>
<organism evidence="9 10">
    <name type="scientific">Purpureocillium takamizusanense</name>
    <dbReference type="NCBI Taxonomy" id="2060973"/>
    <lineage>
        <taxon>Eukaryota</taxon>
        <taxon>Fungi</taxon>
        <taxon>Dikarya</taxon>
        <taxon>Ascomycota</taxon>
        <taxon>Pezizomycotina</taxon>
        <taxon>Sordariomycetes</taxon>
        <taxon>Hypocreomycetidae</taxon>
        <taxon>Hypocreales</taxon>
        <taxon>Ophiocordycipitaceae</taxon>
        <taxon>Purpureocillium</taxon>
    </lineage>
</organism>
<feature type="transmembrane region" description="Helical" evidence="7">
    <location>
        <begin position="248"/>
        <end position="269"/>
    </location>
</feature>
<comment type="subcellular location">
    <subcellularLocation>
        <location evidence="1">Membrane</location>
        <topology evidence="1">Multi-pass membrane protein</topology>
    </subcellularLocation>
</comment>
<dbReference type="EMBL" id="CP086355">
    <property type="protein sequence ID" value="UNI15412.1"/>
    <property type="molecule type" value="Genomic_DNA"/>
</dbReference>
<keyword evidence="10" id="KW-1185">Reference proteome</keyword>
<reference evidence="9" key="1">
    <citation type="submission" date="2021-11" db="EMBL/GenBank/DDBJ databases">
        <title>Purpureocillium_takamizusanense_genome.</title>
        <authorList>
            <person name="Nguyen N.-H."/>
        </authorList>
    </citation>
    <scope>NUCLEOTIDE SEQUENCE</scope>
    <source>
        <strain evidence="9">PT3</strain>
    </source>
</reference>
<evidence type="ECO:0000256" key="7">
    <source>
        <dbReference type="SAM" id="Phobius"/>
    </source>
</evidence>
<feature type="compositionally biased region" description="Basic and acidic residues" evidence="6">
    <location>
        <begin position="330"/>
        <end position="339"/>
    </location>
</feature>
<evidence type="ECO:0000256" key="5">
    <source>
        <dbReference type="ARBA" id="ARBA00038359"/>
    </source>
</evidence>
<evidence type="ECO:0000313" key="9">
    <source>
        <dbReference type="EMBL" id="UNI15412.1"/>
    </source>
</evidence>
<evidence type="ECO:0000256" key="3">
    <source>
        <dbReference type="ARBA" id="ARBA00022989"/>
    </source>
</evidence>
<dbReference type="GeneID" id="72063908"/>
<feature type="compositionally biased region" description="Polar residues" evidence="6">
    <location>
        <begin position="295"/>
        <end position="311"/>
    </location>
</feature>
<evidence type="ECO:0000256" key="2">
    <source>
        <dbReference type="ARBA" id="ARBA00022692"/>
    </source>
</evidence>
<feature type="transmembrane region" description="Helical" evidence="7">
    <location>
        <begin position="207"/>
        <end position="228"/>
    </location>
</feature>
<feature type="transmembrane region" description="Helical" evidence="7">
    <location>
        <begin position="20"/>
        <end position="41"/>
    </location>
</feature>
<evidence type="ECO:0000256" key="6">
    <source>
        <dbReference type="SAM" id="MobiDB-lite"/>
    </source>
</evidence>
<evidence type="ECO:0000256" key="4">
    <source>
        <dbReference type="ARBA" id="ARBA00023136"/>
    </source>
</evidence>
<accession>A0A9Q8QAR3</accession>